<evidence type="ECO:0000256" key="4">
    <source>
        <dbReference type="ARBA" id="ARBA00023136"/>
    </source>
</evidence>
<keyword evidence="7" id="KW-0418">Kinase</keyword>
<accession>A0A1Y1HI67</accession>
<feature type="transmembrane region" description="Helical" evidence="6">
    <location>
        <begin position="671"/>
        <end position="694"/>
    </location>
</feature>
<evidence type="ECO:0000256" key="6">
    <source>
        <dbReference type="SAM" id="Phobius"/>
    </source>
</evidence>
<dbReference type="Proteomes" id="UP000054558">
    <property type="component" value="Unassembled WGS sequence"/>
</dbReference>
<keyword evidence="7" id="KW-0808">Transferase</keyword>
<evidence type="ECO:0000256" key="2">
    <source>
        <dbReference type="ARBA" id="ARBA00022614"/>
    </source>
</evidence>
<reference evidence="7 8" key="1">
    <citation type="journal article" date="2014" name="Nat. Commun.">
        <title>Klebsormidium flaccidum genome reveals primary factors for plant terrestrial adaptation.</title>
        <authorList>
            <person name="Hori K."/>
            <person name="Maruyama F."/>
            <person name="Fujisawa T."/>
            <person name="Togashi T."/>
            <person name="Yamamoto N."/>
            <person name="Seo M."/>
            <person name="Sato S."/>
            <person name="Yamada T."/>
            <person name="Mori H."/>
            <person name="Tajima N."/>
            <person name="Moriyama T."/>
            <person name="Ikeuchi M."/>
            <person name="Watanabe M."/>
            <person name="Wada H."/>
            <person name="Kobayashi K."/>
            <person name="Saito M."/>
            <person name="Masuda T."/>
            <person name="Sasaki-Sekimoto Y."/>
            <person name="Mashiguchi K."/>
            <person name="Awai K."/>
            <person name="Shimojima M."/>
            <person name="Masuda S."/>
            <person name="Iwai M."/>
            <person name="Nobusawa T."/>
            <person name="Narise T."/>
            <person name="Kondo S."/>
            <person name="Saito H."/>
            <person name="Sato R."/>
            <person name="Murakawa M."/>
            <person name="Ihara Y."/>
            <person name="Oshima-Yamada Y."/>
            <person name="Ohtaka K."/>
            <person name="Satoh M."/>
            <person name="Sonobe K."/>
            <person name="Ishii M."/>
            <person name="Ohtani R."/>
            <person name="Kanamori-Sato M."/>
            <person name="Honoki R."/>
            <person name="Miyazaki D."/>
            <person name="Mochizuki H."/>
            <person name="Umetsu J."/>
            <person name="Higashi K."/>
            <person name="Shibata D."/>
            <person name="Kamiya Y."/>
            <person name="Sato N."/>
            <person name="Nakamura Y."/>
            <person name="Tabata S."/>
            <person name="Ida S."/>
            <person name="Kurokawa K."/>
            <person name="Ohta H."/>
        </authorList>
    </citation>
    <scope>NUCLEOTIDE SEQUENCE [LARGE SCALE GENOMIC DNA]</scope>
    <source>
        <strain evidence="7 8">NIES-2285</strain>
    </source>
</reference>
<keyword evidence="8" id="KW-1185">Reference proteome</keyword>
<protein>
    <submittedName>
        <fullName evidence="7">LRR receptor-like serine/threonine-protein kinase FLS2</fullName>
    </submittedName>
</protein>
<feature type="transmembrane region" description="Helical" evidence="6">
    <location>
        <begin position="571"/>
        <end position="597"/>
    </location>
</feature>
<keyword evidence="7" id="KW-0675">Receptor</keyword>
<dbReference type="PANTHER" id="PTHR48054">
    <property type="entry name" value="RECEPTOR KINASE-LIKE PROTEIN XA21"/>
    <property type="match status" value="1"/>
</dbReference>
<dbReference type="SUPFAM" id="SSF52058">
    <property type="entry name" value="L domain-like"/>
    <property type="match status" value="2"/>
</dbReference>
<dbReference type="FunFam" id="3.80.10.10:FF:000095">
    <property type="entry name" value="LRR receptor-like serine/threonine-protein kinase GSO1"/>
    <property type="match status" value="1"/>
</dbReference>
<evidence type="ECO:0000256" key="1">
    <source>
        <dbReference type="ARBA" id="ARBA00004167"/>
    </source>
</evidence>
<dbReference type="FunFam" id="3.80.10.10:FF:000041">
    <property type="entry name" value="LRR receptor-like serine/threonine-protein kinase ERECTA"/>
    <property type="match status" value="1"/>
</dbReference>
<dbReference type="STRING" id="105231.A0A1Y1HI67"/>
<evidence type="ECO:0000313" key="7">
    <source>
        <dbReference type="EMBL" id="GAQ78170.1"/>
    </source>
</evidence>
<sequence>MCAFKTTPIRLVDDVMYSTALIVFPRGGYTELNQDDSAWSRFHDSHCLTIEEIETLIKGPLAPQQSLKLPGRGLGGTIPPALGSFTNLTAIDLSDNNLTGPIPPELSRLRRLVTLKLAGNRLTGGIPAEFGNFSNNLANLFLSGNRLSGPLPPSIGIIPRLVTLDVSRNQLSGSIPPTIGNLSYLGTLQLADNQLSGRIPGEIGDLGGAVSLFPTSGLNLSYNNLSGPIPASLGRLTGLYYLDLSSNGLSGAFPFSFAKFLKLEFLDLSYNSLSGPCPTFGKLPLLGAILLRNNGFSGPISSSIGQCPILYGLDLRNNSFSGPIPPALGSFRIMDTLLLSDNQLTGTVPVELAGLTRLTFLGIAGNNLTGPMPAELAGLLKLTLLDVSRNPASLGNLPSNFSRLHNLTQLSLPGPDIPAWLRSSRSLRAISFAGAQGGCPVRGRELDLSLLPQTCKYVSLRDHCPRLRALRLWDACDSGCAINLIGTRARLARRTREEVCLGRASAFLQGDSPDFQTGRDGEIFLQNRQVNLSLFDPDFVDRVDLGPDGEAYTGVSFVKVQRGNLCGNSEALTVIFILYSVFGAGALLGSAGAWLLARRLRKQVPKPEPRPSTWVTFLKRLPYAEKVVTVVSTKAIPTGVYLWGVLGLGLTYYDLGTDILVLRELYGAWPFWVGLASLLASVVAAAITATIVLLHKGLPSGHVSFTFDAFLPRSLPLKERAPPLPLSAGQSLAILVLWPLAVPLVLLLDLLGVLDRVGVHIKAQGTVFLMEPWLDARGFLDTLLRSVPSVILQTVVYWLGSSRSTRLYFDEVLFIQSSTGALSTMLYQIIDASWEAFYSPRPEYPWNPVARRLSNVKRSWKVDKNEDVGEEDSLKLGVSSNAGFVDKSGDLYP</sequence>
<dbReference type="Gene3D" id="3.80.10.10">
    <property type="entry name" value="Ribonuclease Inhibitor"/>
    <property type="match status" value="3"/>
</dbReference>
<dbReference type="EMBL" id="DF236958">
    <property type="protein sequence ID" value="GAQ78170.1"/>
    <property type="molecule type" value="Genomic_DNA"/>
</dbReference>
<gene>
    <name evidence="7" type="ORF">KFL_000090150</name>
</gene>
<keyword evidence="3" id="KW-0677">Repeat</keyword>
<keyword evidence="2" id="KW-0433">Leucine-rich repeat</keyword>
<dbReference type="PANTHER" id="PTHR48054:SF82">
    <property type="entry name" value="LRR RECEPTOR-LIKE SERINE_THREONINE-PROTEIN KINASE FLS2"/>
    <property type="match status" value="1"/>
</dbReference>
<dbReference type="OrthoDB" id="687555at2759"/>
<feature type="transmembrane region" description="Helical" evidence="6">
    <location>
        <begin position="732"/>
        <end position="754"/>
    </location>
</feature>
<keyword evidence="6" id="KW-0812">Transmembrane</keyword>
<dbReference type="InterPro" id="IPR001611">
    <property type="entry name" value="Leu-rich_rpt"/>
</dbReference>
<dbReference type="AlphaFoldDB" id="A0A1Y1HI67"/>
<dbReference type="GO" id="GO:0016301">
    <property type="term" value="F:kinase activity"/>
    <property type="evidence" value="ECO:0007669"/>
    <property type="project" value="UniProtKB-KW"/>
</dbReference>
<dbReference type="InterPro" id="IPR032675">
    <property type="entry name" value="LRR_dom_sf"/>
</dbReference>
<organism evidence="7 8">
    <name type="scientific">Klebsormidium nitens</name>
    <name type="common">Green alga</name>
    <name type="synonym">Ulothrix nitens</name>
    <dbReference type="NCBI Taxonomy" id="105231"/>
    <lineage>
        <taxon>Eukaryota</taxon>
        <taxon>Viridiplantae</taxon>
        <taxon>Streptophyta</taxon>
        <taxon>Klebsormidiophyceae</taxon>
        <taxon>Klebsormidiales</taxon>
        <taxon>Klebsormidiaceae</taxon>
        <taxon>Klebsormidium</taxon>
    </lineage>
</organism>
<name>A0A1Y1HI67_KLENI</name>
<keyword evidence="5" id="KW-0325">Glycoprotein</keyword>
<keyword evidence="6" id="KW-1133">Transmembrane helix</keyword>
<dbReference type="GO" id="GO:0016020">
    <property type="term" value="C:membrane"/>
    <property type="evidence" value="ECO:0007669"/>
    <property type="project" value="UniProtKB-SubCell"/>
</dbReference>
<comment type="subcellular location">
    <subcellularLocation>
        <location evidence="1">Membrane</location>
        <topology evidence="1">Single-pass membrane protein</topology>
    </subcellularLocation>
</comment>
<evidence type="ECO:0000256" key="3">
    <source>
        <dbReference type="ARBA" id="ARBA00022737"/>
    </source>
</evidence>
<proteinExistence type="predicted"/>
<dbReference type="InterPro" id="IPR052592">
    <property type="entry name" value="LRR-RLK"/>
</dbReference>
<dbReference type="Pfam" id="PF00560">
    <property type="entry name" value="LRR_1"/>
    <property type="match status" value="8"/>
</dbReference>
<evidence type="ECO:0000313" key="8">
    <source>
        <dbReference type="Proteomes" id="UP000054558"/>
    </source>
</evidence>
<keyword evidence="4 6" id="KW-0472">Membrane</keyword>
<evidence type="ECO:0000256" key="5">
    <source>
        <dbReference type="ARBA" id="ARBA00023180"/>
    </source>
</evidence>